<feature type="transmembrane region" description="Helical" evidence="5">
    <location>
        <begin position="337"/>
        <end position="354"/>
    </location>
</feature>
<feature type="transmembrane region" description="Helical" evidence="5">
    <location>
        <begin position="313"/>
        <end position="330"/>
    </location>
</feature>
<dbReference type="Pfam" id="PF01740">
    <property type="entry name" value="STAS"/>
    <property type="match status" value="1"/>
</dbReference>
<evidence type="ECO:0000259" key="6">
    <source>
        <dbReference type="PROSITE" id="PS50801"/>
    </source>
</evidence>
<feature type="transmembrane region" description="Helical" evidence="5">
    <location>
        <begin position="71"/>
        <end position="87"/>
    </location>
</feature>
<dbReference type="Pfam" id="PF00916">
    <property type="entry name" value="Sulfate_transp"/>
    <property type="match status" value="1"/>
</dbReference>
<dbReference type="Proteomes" id="UP001500571">
    <property type="component" value="Unassembled WGS sequence"/>
</dbReference>
<feature type="transmembrane region" description="Helical" evidence="5">
    <location>
        <begin position="93"/>
        <end position="112"/>
    </location>
</feature>
<dbReference type="PANTHER" id="PTHR11814">
    <property type="entry name" value="SULFATE TRANSPORTER"/>
    <property type="match status" value="1"/>
</dbReference>
<dbReference type="RefSeq" id="WP_344047628.1">
    <property type="nucleotide sequence ID" value="NZ_BAAAPB010000005.1"/>
</dbReference>
<feature type="transmembrane region" description="Helical" evidence="5">
    <location>
        <begin position="167"/>
        <end position="185"/>
    </location>
</feature>
<dbReference type="InterPro" id="IPR036513">
    <property type="entry name" value="STAS_dom_sf"/>
</dbReference>
<evidence type="ECO:0000256" key="1">
    <source>
        <dbReference type="ARBA" id="ARBA00004141"/>
    </source>
</evidence>
<dbReference type="InterPro" id="IPR002645">
    <property type="entry name" value="STAS_dom"/>
</dbReference>
<feature type="transmembrane region" description="Helical" evidence="5">
    <location>
        <begin position="192"/>
        <end position="209"/>
    </location>
</feature>
<evidence type="ECO:0000256" key="5">
    <source>
        <dbReference type="SAM" id="Phobius"/>
    </source>
</evidence>
<dbReference type="SUPFAM" id="SSF52091">
    <property type="entry name" value="SpoIIaa-like"/>
    <property type="match status" value="1"/>
</dbReference>
<protein>
    <submittedName>
        <fullName evidence="7">SulP family inorganic anion transporter</fullName>
    </submittedName>
</protein>
<dbReference type="PROSITE" id="PS50801">
    <property type="entry name" value="STAS"/>
    <property type="match status" value="1"/>
</dbReference>
<proteinExistence type="predicted"/>
<feature type="transmembrane region" description="Helical" evidence="5">
    <location>
        <begin position="12"/>
        <end position="32"/>
    </location>
</feature>
<keyword evidence="4 5" id="KW-0472">Membrane</keyword>
<dbReference type="InterPro" id="IPR011547">
    <property type="entry name" value="SLC26A/SulP_dom"/>
</dbReference>
<name>A0ABP5D6G5_9ACTN</name>
<organism evidence="7 8">
    <name type="scientific">Nocardioides panacihumi</name>
    <dbReference type="NCBI Taxonomy" id="400774"/>
    <lineage>
        <taxon>Bacteria</taxon>
        <taxon>Bacillati</taxon>
        <taxon>Actinomycetota</taxon>
        <taxon>Actinomycetes</taxon>
        <taxon>Propionibacteriales</taxon>
        <taxon>Nocardioidaceae</taxon>
        <taxon>Nocardioides</taxon>
    </lineage>
</organism>
<dbReference type="Gene3D" id="3.30.750.24">
    <property type="entry name" value="STAS domain"/>
    <property type="match status" value="1"/>
</dbReference>
<dbReference type="InterPro" id="IPR001902">
    <property type="entry name" value="SLC26A/SulP_fam"/>
</dbReference>
<reference evidence="8" key="1">
    <citation type="journal article" date="2019" name="Int. J. Syst. Evol. Microbiol.">
        <title>The Global Catalogue of Microorganisms (GCM) 10K type strain sequencing project: providing services to taxonomists for standard genome sequencing and annotation.</title>
        <authorList>
            <consortium name="The Broad Institute Genomics Platform"/>
            <consortium name="The Broad Institute Genome Sequencing Center for Infectious Disease"/>
            <person name="Wu L."/>
            <person name="Ma J."/>
        </authorList>
    </citation>
    <scope>NUCLEOTIDE SEQUENCE [LARGE SCALE GENOMIC DNA]</scope>
    <source>
        <strain evidence="8">JCM 15309</strain>
    </source>
</reference>
<comment type="subcellular location">
    <subcellularLocation>
        <location evidence="1">Membrane</location>
        <topology evidence="1">Multi-pass membrane protein</topology>
    </subcellularLocation>
</comment>
<keyword evidence="3 5" id="KW-1133">Transmembrane helix</keyword>
<keyword evidence="2 5" id="KW-0812">Transmembrane</keyword>
<accession>A0ABP5D6G5</accession>
<feature type="transmembrane region" description="Helical" evidence="5">
    <location>
        <begin position="38"/>
        <end position="59"/>
    </location>
</feature>
<dbReference type="EMBL" id="BAAAPB010000005">
    <property type="protein sequence ID" value="GAA1973257.1"/>
    <property type="molecule type" value="Genomic_DNA"/>
</dbReference>
<evidence type="ECO:0000313" key="8">
    <source>
        <dbReference type="Proteomes" id="UP001500571"/>
    </source>
</evidence>
<evidence type="ECO:0000256" key="2">
    <source>
        <dbReference type="ARBA" id="ARBA00022692"/>
    </source>
</evidence>
<feature type="transmembrane region" description="Helical" evidence="5">
    <location>
        <begin position="124"/>
        <end position="147"/>
    </location>
</feature>
<feature type="transmembrane region" description="Helical" evidence="5">
    <location>
        <begin position="374"/>
        <end position="398"/>
    </location>
</feature>
<evidence type="ECO:0000256" key="3">
    <source>
        <dbReference type="ARBA" id="ARBA00022989"/>
    </source>
</evidence>
<keyword evidence="8" id="KW-1185">Reference proteome</keyword>
<evidence type="ECO:0000313" key="7">
    <source>
        <dbReference type="EMBL" id="GAA1973257.1"/>
    </source>
</evidence>
<comment type="caution">
    <text evidence="7">The sequence shown here is derived from an EMBL/GenBank/DDBJ whole genome shotgun (WGS) entry which is preliminary data.</text>
</comment>
<sequence>MLTWIRGYQRAWLRGDLLAGLTVTAYLVPQVMANAELAGVPAVLGLWAAIGALLGYALLGTGRLLSLGPESTAALMTATSLAAVPVADRPAFAATLALATAMWCLVAWLMRLSALADLLSKPVLVGYLTGIAFIMIQSQLDALLGIKVEGDGFFPELWYAATHLADAHGPTVVLSGTVLAAMLIASWRWPKAPVALFGMLGATAAVALFDLRDKGVGVVGEIPAGLPPFGLPDIPLDDLWRLLPAALGIAFVTFTDTILTGRAFAEGNDRPDARRELVALAAANLGAGLLHGLPSSSSGSRTAIAQAVGGRSQLAGVATVVGTIAAVLLARPVLEAFPTAALGAVVVYAAIRLIETRELLRFARFRTTELLIALGTTLAVLLTGVLEGILVAIFLSVADLLRRVARPHDASLGFVPGLAGMHDVDDFAQAEPVPGLVIYRWDSPLFFANADNFRTRAIAAYEHAGKAAEVRWFVLNCEAIVEIDVTGADTLDEVRLELVGHGVAFGLARVKQDLLAQLASAGLTERIGDDMIFPTLPTAVAAYHASAGG</sequence>
<feature type="transmembrane region" description="Helical" evidence="5">
    <location>
        <begin position="242"/>
        <end position="265"/>
    </location>
</feature>
<evidence type="ECO:0000256" key="4">
    <source>
        <dbReference type="ARBA" id="ARBA00023136"/>
    </source>
</evidence>
<feature type="domain" description="STAS" evidence="6">
    <location>
        <begin position="426"/>
        <end position="543"/>
    </location>
</feature>
<dbReference type="CDD" id="cd07042">
    <property type="entry name" value="STAS_SulP_like_sulfate_transporter"/>
    <property type="match status" value="1"/>
</dbReference>
<gene>
    <name evidence="7" type="ORF">GCM10009798_38100</name>
</gene>